<dbReference type="AlphaFoldDB" id="A0A0A9A3X0"/>
<dbReference type="EMBL" id="GBRH01253302">
    <property type="protein sequence ID" value="JAD44593.1"/>
    <property type="molecule type" value="Transcribed_RNA"/>
</dbReference>
<sequence length="28" mass="3221">MTHTHQAMFLASAPAFLTTHLIMIHDRK</sequence>
<evidence type="ECO:0000256" key="1">
    <source>
        <dbReference type="SAM" id="Phobius"/>
    </source>
</evidence>
<keyword evidence="1" id="KW-0812">Transmembrane</keyword>
<organism evidence="2">
    <name type="scientific">Arundo donax</name>
    <name type="common">Giant reed</name>
    <name type="synonym">Donax arundinaceus</name>
    <dbReference type="NCBI Taxonomy" id="35708"/>
    <lineage>
        <taxon>Eukaryota</taxon>
        <taxon>Viridiplantae</taxon>
        <taxon>Streptophyta</taxon>
        <taxon>Embryophyta</taxon>
        <taxon>Tracheophyta</taxon>
        <taxon>Spermatophyta</taxon>
        <taxon>Magnoliopsida</taxon>
        <taxon>Liliopsida</taxon>
        <taxon>Poales</taxon>
        <taxon>Poaceae</taxon>
        <taxon>PACMAD clade</taxon>
        <taxon>Arundinoideae</taxon>
        <taxon>Arundineae</taxon>
        <taxon>Arundo</taxon>
    </lineage>
</organism>
<evidence type="ECO:0000313" key="2">
    <source>
        <dbReference type="EMBL" id="JAD44593.1"/>
    </source>
</evidence>
<proteinExistence type="predicted"/>
<feature type="transmembrane region" description="Helical" evidence="1">
    <location>
        <begin position="6"/>
        <end position="24"/>
    </location>
</feature>
<name>A0A0A9A3X0_ARUDO</name>
<reference evidence="2" key="1">
    <citation type="submission" date="2014-09" db="EMBL/GenBank/DDBJ databases">
        <authorList>
            <person name="Magalhaes I.L.F."/>
            <person name="Oliveira U."/>
            <person name="Santos F.R."/>
            <person name="Vidigal T.H.D.A."/>
            <person name="Brescovit A.D."/>
            <person name="Santos A.J."/>
        </authorList>
    </citation>
    <scope>NUCLEOTIDE SEQUENCE</scope>
    <source>
        <tissue evidence="2">Shoot tissue taken approximately 20 cm above the soil surface</tissue>
    </source>
</reference>
<protein>
    <submittedName>
        <fullName evidence="2">Uncharacterized protein</fullName>
    </submittedName>
</protein>
<keyword evidence="1" id="KW-1133">Transmembrane helix</keyword>
<accession>A0A0A9A3X0</accession>
<keyword evidence="1" id="KW-0472">Membrane</keyword>
<reference evidence="2" key="2">
    <citation type="journal article" date="2015" name="Data Brief">
        <title>Shoot transcriptome of the giant reed, Arundo donax.</title>
        <authorList>
            <person name="Barrero R.A."/>
            <person name="Guerrero F.D."/>
            <person name="Moolhuijzen P."/>
            <person name="Goolsby J.A."/>
            <person name="Tidwell J."/>
            <person name="Bellgard S.E."/>
            <person name="Bellgard M.I."/>
        </authorList>
    </citation>
    <scope>NUCLEOTIDE SEQUENCE</scope>
    <source>
        <tissue evidence="2">Shoot tissue taken approximately 20 cm above the soil surface</tissue>
    </source>
</reference>